<dbReference type="InterPro" id="IPR000182">
    <property type="entry name" value="GNAT_dom"/>
</dbReference>
<keyword evidence="3" id="KW-1185">Reference proteome</keyword>
<dbReference type="KEGG" id="trs:Terro_0296"/>
<gene>
    <name evidence="2" type="ordered locus">Terro_0296</name>
</gene>
<reference evidence="2 3" key="1">
    <citation type="submission" date="2012-06" db="EMBL/GenBank/DDBJ databases">
        <title>Complete genome of Terriglobus roseus DSM 18391.</title>
        <authorList>
            <consortium name="US DOE Joint Genome Institute (JGI-PGF)"/>
            <person name="Lucas S."/>
            <person name="Copeland A."/>
            <person name="Lapidus A."/>
            <person name="Glavina del Rio T."/>
            <person name="Dalin E."/>
            <person name="Tice H."/>
            <person name="Bruce D."/>
            <person name="Goodwin L."/>
            <person name="Pitluck S."/>
            <person name="Peters L."/>
            <person name="Mikhailova N."/>
            <person name="Munk A.C.C."/>
            <person name="Kyrpides N."/>
            <person name="Mavromatis K."/>
            <person name="Ivanova N."/>
            <person name="Brettin T."/>
            <person name="Detter J.C."/>
            <person name="Han C."/>
            <person name="Larimer F."/>
            <person name="Land M."/>
            <person name="Hauser L."/>
            <person name="Markowitz V."/>
            <person name="Cheng J.-F."/>
            <person name="Hugenholtz P."/>
            <person name="Woyke T."/>
            <person name="Wu D."/>
            <person name="Brambilla E."/>
            <person name="Klenk H.-P."/>
            <person name="Eisen J.A."/>
        </authorList>
    </citation>
    <scope>NUCLEOTIDE SEQUENCE [LARGE SCALE GENOMIC DNA]</scope>
    <source>
        <strain evidence="3">DSM 18391 / NRRL B-41598 / KBS 63</strain>
    </source>
</reference>
<dbReference type="eggNOG" id="COG0456">
    <property type="taxonomic scope" value="Bacteria"/>
</dbReference>
<protein>
    <submittedName>
        <fullName evidence="2">Acetyltransferase</fullName>
    </submittedName>
</protein>
<feature type="domain" description="N-acetyltransferase" evidence="1">
    <location>
        <begin position="30"/>
        <end position="181"/>
    </location>
</feature>
<dbReference type="Pfam" id="PF00583">
    <property type="entry name" value="Acetyltransf_1"/>
    <property type="match status" value="1"/>
</dbReference>
<dbReference type="PROSITE" id="PS51186">
    <property type="entry name" value="GNAT"/>
    <property type="match status" value="1"/>
</dbReference>
<dbReference type="InterPro" id="IPR016181">
    <property type="entry name" value="Acyl_CoA_acyltransferase"/>
</dbReference>
<dbReference type="AlphaFoldDB" id="I3ZBM7"/>
<organism evidence="2 3">
    <name type="scientific">Terriglobus roseus (strain DSM 18391 / NRRL B-41598 / KBS 63)</name>
    <dbReference type="NCBI Taxonomy" id="926566"/>
    <lineage>
        <taxon>Bacteria</taxon>
        <taxon>Pseudomonadati</taxon>
        <taxon>Acidobacteriota</taxon>
        <taxon>Terriglobia</taxon>
        <taxon>Terriglobales</taxon>
        <taxon>Acidobacteriaceae</taxon>
        <taxon>Terriglobus</taxon>
    </lineage>
</organism>
<evidence type="ECO:0000259" key="1">
    <source>
        <dbReference type="PROSITE" id="PS51186"/>
    </source>
</evidence>
<sequence>MLERMSESTAFTLRRCAAGDEARLQLVGGASFLEAFADILNGDDILAHFHKNHSIESYAKYLAMPTGRAAIAEVPPGDGPVGYIVCCEPDLPVELTPEDYELRRIYMLHRFQGLGIGKALMDQAVAYARELGRTRLLLGVYGKNHAAIRFYEKAGFTQIGERYFTVGATTHHDAVMARLID</sequence>
<dbReference type="PATRIC" id="fig|926566.3.peg.296"/>
<dbReference type="CDD" id="cd04301">
    <property type="entry name" value="NAT_SF"/>
    <property type="match status" value="1"/>
</dbReference>
<evidence type="ECO:0000313" key="2">
    <source>
        <dbReference type="EMBL" id="AFL86645.1"/>
    </source>
</evidence>
<dbReference type="PANTHER" id="PTHR43617">
    <property type="entry name" value="L-AMINO ACID N-ACETYLTRANSFERASE"/>
    <property type="match status" value="1"/>
</dbReference>
<dbReference type="SUPFAM" id="SSF55729">
    <property type="entry name" value="Acyl-CoA N-acyltransferases (Nat)"/>
    <property type="match status" value="1"/>
</dbReference>
<accession>I3ZBM7</accession>
<proteinExistence type="predicted"/>
<name>I3ZBM7_TERRK</name>
<dbReference type="Proteomes" id="UP000006056">
    <property type="component" value="Chromosome"/>
</dbReference>
<dbReference type="HOGENOM" id="CLU_013985_18_0_0"/>
<evidence type="ECO:0000313" key="3">
    <source>
        <dbReference type="Proteomes" id="UP000006056"/>
    </source>
</evidence>
<keyword evidence="2" id="KW-0808">Transferase</keyword>
<dbReference type="Gene3D" id="3.40.630.30">
    <property type="match status" value="1"/>
</dbReference>
<dbReference type="EMBL" id="CP003379">
    <property type="protein sequence ID" value="AFL86645.1"/>
    <property type="molecule type" value="Genomic_DNA"/>
</dbReference>
<dbReference type="PANTHER" id="PTHR43617:SF38">
    <property type="entry name" value="N-ACETYLTRANSFERASE DOMAIN-CONTAINING PROTEIN"/>
    <property type="match status" value="1"/>
</dbReference>
<dbReference type="GO" id="GO:0016747">
    <property type="term" value="F:acyltransferase activity, transferring groups other than amino-acyl groups"/>
    <property type="evidence" value="ECO:0007669"/>
    <property type="project" value="InterPro"/>
</dbReference>
<dbReference type="InterPro" id="IPR050276">
    <property type="entry name" value="MshD_Acetyltransferase"/>
</dbReference>
<dbReference type="STRING" id="926566.Terro_0296"/>